<dbReference type="PIRSF" id="PIRSF016719">
    <property type="entry name" value="UCP016719"/>
    <property type="match status" value="1"/>
</dbReference>
<dbReference type="GO" id="GO:0033922">
    <property type="term" value="F:peptidoglycan beta-N-acetylmuramidase activity"/>
    <property type="evidence" value="ECO:0007669"/>
    <property type="project" value="InterPro"/>
</dbReference>
<accession>A0A395M2N1</accession>
<dbReference type="PANTHER" id="PTHR42915:SF1">
    <property type="entry name" value="PEPTIDOGLYCAN BETA-N-ACETYLMURAMIDASE NAMZ"/>
    <property type="match status" value="1"/>
</dbReference>
<name>A0A395M2N1_9BACT</name>
<evidence type="ECO:0000259" key="2">
    <source>
        <dbReference type="Pfam" id="PF20732"/>
    </source>
</evidence>
<dbReference type="Gene3D" id="3.90.1150.140">
    <property type="match status" value="1"/>
</dbReference>
<dbReference type="InterPro" id="IPR048503">
    <property type="entry name" value="NamZ_C"/>
</dbReference>
<proteinExistence type="predicted"/>
<dbReference type="InterPro" id="IPR048502">
    <property type="entry name" value="NamZ_N"/>
</dbReference>
<comment type="caution">
    <text evidence="3">The sequence shown here is derived from an EMBL/GenBank/DDBJ whole genome shotgun (WGS) entry which is preliminary data.</text>
</comment>
<evidence type="ECO:0000259" key="1">
    <source>
        <dbReference type="Pfam" id="PF07075"/>
    </source>
</evidence>
<protein>
    <submittedName>
        <fullName evidence="3">DUF1343 domain-containing protein</fullName>
    </submittedName>
</protein>
<evidence type="ECO:0000313" key="3">
    <source>
        <dbReference type="EMBL" id="RFM25055.1"/>
    </source>
</evidence>
<dbReference type="Proteomes" id="UP000266389">
    <property type="component" value="Unassembled WGS sequence"/>
</dbReference>
<organism evidence="3 4">
    <name type="scientific">Candidatus Thermochlorobacter aerophilus</name>
    <dbReference type="NCBI Taxonomy" id="1868324"/>
    <lineage>
        <taxon>Bacteria</taxon>
        <taxon>Pseudomonadati</taxon>
        <taxon>Chlorobiota</taxon>
        <taxon>Chlorobiia</taxon>
        <taxon>Chlorobiales</taxon>
        <taxon>Candidatus Thermochlorobacteriaceae</taxon>
        <taxon>Candidatus Thermochlorobacter</taxon>
    </lineage>
</organism>
<dbReference type="Pfam" id="PF20732">
    <property type="entry name" value="NamZ_C"/>
    <property type="match status" value="1"/>
</dbReference>
<evidence type="ECO:0000313" key="4">
    <source>
        <dbReference type="Proteomes" id="UP000266389"/>
    </source>
</evidence>
<dbReference type="EMBL" id="PHFL01000010">
    <property type="protein sequence ID" value="RFM25055.1"/>
    <property type="molecule type" value="Genomic_DNA"/>
</dbReference>
<dbReference type="Pfam" id="PF07075">
    <property type="entry name" value="NamZ_N"/>
    <property type="match status" value="1"/>
</dbReference>
<feature type="domain" description="Peptidoglycan beta-N-acetylmuramidase NamZ C-terminal" evidence="2">
    <location>
        <begin position="270"/>
        <end position="430"/>
    </location>
</feature>
<dbReference type="PANTHER" id="PTHR42915">
    <property type="entry name" value="HYPOTHETICAL 460 KDA PROTEIN IN FEUA-SIGW INTERGENIC REGION [PRECURSOR]"/>
    <property type="match status" value="1"/>
</dbReference>
<dbReference type="Gene3D" id="3.40.50.12170">
    <property type="entry name" value="Uncharacterised protein PF07075, DUF1343"/>
    <property type="match status" value="1"/>
</dbReference>
<dbReference type="AlphaFoldDB" id="A0A395M2N1"/>
<feature type="domain" description="Peptidoglycan beta-N-acetylmuramidase NamZ N-terminal" evidence="1">
    <location>
        <begin position="63"/>
        <end position="266"/>
    </location>
</feature>
<sequence length="431" mass="48626">MPNQLFHAFVWQNITFIPAMKKHSPLFFALVLLWSAGAMAQVKVGLDVLLEQGAPELKSKRLGLITNATGVDGTGKANYLRLLEAGFRIHAIFAPEHGFLTHAEAGQLVQSSMLQSPTGQPIPIFSLYGKTKKPTPEMLQNLDALLFDIQDIGTRCYTYISTMQLAMEACAEQRKEFIVLDRPNPIAPIAPQGFMLDTAYRSFVGYVEVPFVHALTVGELAQFIQAQRLPALQLRVVRMQNFSRQRFFDDDSLVRLIPPSPNITSVEAMLLYPALVHLEGTNISEGRGTATPFELFGAPFLDVEKVLAKLQAFRLTGVAFDTISFMPRSLAGKASRPKFCDERCKGIRIRVTHRRQFQPFALGIAILLALYHTHPHDFRWLDGGKSIDRIAGTNRLRQLIEQQASLETILQESQNSRAHYERIWQKYWLYE</sequence>
<dbReference type="InterPro" id="IPR008302">
    <property type="entry name" value="NamZ"/>
</dbReference>
<gene>
    <name evidence="3" type="ORF">D0433_02420</name>
</gene>
<reference evidence="3 4" key="1">
    <citation type="journal article" date="2011" name="ISME J.">
        <title>Community ecology of hot spring cyanobacterial mats: predominant populations and their functional potential.</title>
        <authorList>
            <person name="Klatt C.G."/>
            <person name="Wood J.M."/>
            <person name="Rusch D.B."/>
            <person name="Bateson M.M."/>
            <person name="Hamamura N."/>
            <person name="Heidelberg J.F."/>
            <person name="Grossman A.R."/>
            <person name="Bhaya D."/>
            <person name="Cohan F.M."/>
            <person name="Kuhl M."/>
            <person name="Bryant D.A."/>
            <person name="Ward D.M."/>
        </authorList>
    </citation>
    <scope>NUCLEOTIDE SEQUENCE [LARGE SCALE GENOMIC DNA]</scope>
    <source>
        <strain evidence="3">OS</strain>
    </source>
</reference>